<name>A0A6G1BL59_9ORYZ</name>
<reference evidence="1 2" key="1">
    <citation type="submission" date="2019-11" db="EMBL/GenBank/DDBJ databases">
        <title>Whole genome sequence of Oryza granulata.</title>
        <authorList>
            <person name="Li W."/>
        </authorList>
    </citation>
    <scope>NUCLEOTIDE SEQUENCE [LARGE SCALE GENOMIC DNA]</scope>
    <source>
        <strain evidence="2">cv. Menghai</strain>
        <tissue evidence="1">Leaf</tissue>
    </source>
</reference>
<evidence type="ECO:0000313" key="2">
    <source>
        <dbReference type="Proteomes" id="UP000479710"/>
    </source>
</evidence>
<dbReference type="Proteomes" id="UP000479710">
    <property type="component" value="Unassembled WGS sequence"/>
</dbReference>
<sequence>MVVTPPWGSPPLRRWRPGRRLGDAAAAAAIRSAVASRCSGNGCGLRQCLGAATRRRLVAPRSNCGAADTGLRATVSIADMACGCFLASDDMASEL</sequence>
<dbReference type="EMBL" id="SPHZ02000012">
    <property type="protein sequence ID" value="KAF0888602.1"/>
    <property type="molecule type" value="Genomic_DNA"/>
</dbReference>
<dbReference type="AlphaFoldDB" id="A0A6G1BL59"/>
<comment type="caution">
    <text evidence="1">The sequence shown here is derived from an EMBL/GenBank/DDBJ whole genome shotgun (WGS) entry which is preliminary data.</text>
</comment>
<protein>
    <submittedName>
        <fullName evidence="1">Uncharacterized protein</fullName>
    </submittedName>
</protein>
<evidence type="ECO:0000313" key="1">
    <source>
        <dbReference type="EMBL" id="KAF0888602.1"/>
    </source>
</evidence>
<keyword evidence="2" id="KW-1185">Reference proteome</keyword>
<organism evidence="1 2">
    <name type="scientific">Oryza meyeriana var. granulata</name>
    <dbReference type="NCBI Taxonomy" id="110450"/>
    <lineage>
        <taxon>Eukaryota</taxon>
        <taxon>Viridiplantae</taxon>
        <taxon>Streptophyta</taxon>
        <taxon>Embryophyta</taxon>
        <taxon>Tracheophyta</taxon>
        <taxon>Spermatophyta</taxon>
        <taxon>Magnoliopsida</taxon>
        <taxon>Liliopsida</taxon>
        <taxon>Poales</taxon>
        <taxon>Poaceae</taxon>
        <taxon>BOP clade</taxon>
        <taxon>Oryzoideae</taxon>
        <taxon>Oryzeae</taxon>
        <taxon>Oryzinae</taxon>
        <taxon>Oryza</taxon>
        <taxon>Oryza meyeriana</taxon>
    </lineage>
</organism>
<accession>A0A6G1BL59</accession>
<proteinExistence type="predicted"/>
<gene>
    <name evidence="1" type="ORF">E2562_016069</name>
</gene>